<evidence type="ECO:0000313" key="3">
    <source>
        <dbReference type="Proteomes" id="UP000179003"/>
    </source>
</evidence>
<accession>A0A1F5EH21</accession>
<evidence type="ECO:0000313" key="2">
    <source>
        <dbReference type="EMBL" id="OGD66732.1"/>
    </source>
</evidence>
<proteinExistence type="predicted"/>
<dbReference type="AlphaFoldDB" id="A0A1F5EH21"/>
<dbReference type="InterPro" id="IPR043993">
    <property type="entry name" value="T4SS_pilin"/>
</dbReference>
<dbReference type="STRING" id="1797582.A2442_01220"/>
<dbReference type="Pfam" id="PF18895">
    <property type="entry name" value="T4SS_pilin"/>
    <property type="match status" value="1"/>
</dbReference>
<dbReference type="Proteomes" id="UP000179003">
    <property type="component" value="Unassembled WGS sequence"/>
</dbReference>
<dbReference type="EMBL" id="MFAE01000014">
    <property type="protein sequence ID" value="OGD66732.1"/>
    <property type="molecule type" value="Genomic_DNA"/>
</dbReference>
<evidence type="ECO:0000256" key="1">
    <source>
        <dbReference type="SAM" id="Phobius"/>
    </source>
</evidence>
<sequence>MPATITQFVLNMKNVIIYPILGLLFALAVALFFAGTIKFIWTSNNDTDKEEGKSHMIWGIIGMFIMVSAIAIINIFLSTFSIPTI</sequence>
<keyword evidence="1" id="KW-0472">Membrane</keyword>
<name>A0A1F5EH21_9BACT</name>
<keyword evidence="1" id="KW-0812">Transmembrane</keyword>
<keyword evidence="1" id="KW-1133">Transmembrane helix</keyword>
<comment type="caution">
    <text evidence="2">The sequence shown here is derived from an EMBL/GenBank/DDBJ whole genome shotgun (WGS) entry which is preliminary data.</text>
</comment>
<protein>
    <submittedName>
        <fullName evidence="2">Uncharacterized protein</fullName>
    </submittedName>
</protein>
<organism evidence="2 3">
    <name type="scientific">Candidatus Campbellbacteria bacterium RIFOXYC2_FULL_35_25</name>
    <dbReference type="NCBI Taxonomy" id="1797582"/>
    <lineage>
        <taxon>Bacteria</taxon>
        <taxon>Candidatus Campbelliibacteriota</taxon>
    </lineage>
</organism>
<reference evidence="2 3" key="1">
    <citation type="journal article" date="2016" name="Nat. Commun.">
        <title>Thousands of microbial genomes shed light on interconnected biogeochemical processes in an aquifer system.</title>
        <authorList>
            <person name="Anantharaman K."/>
            <person name="Brown C.T."/>
            <person name="Hug L.A."/>
            <person name="Sharon I."/>
            <person name="Castelle C.J."/>
            <person name="Probst A.J."/>
            <person name="Thomas B.C."/>
            <person name="Singh A."/>
            <person name="Wilkins M.J."/>
            <person name="Karaoz U."/>
            <person name="Brodie E.L."/>
            <person name="Williams K.H."/>
            <person name="Hubbard S.S."/>
            <person name="Banfield J.F."/>
        </authorList>
    </citation>
    <scope>NUCLEOTIDE SEQUENCE [LARGE SCALE GENOMIC DNA]</scope>
</reference>
<gene>
    <name evidence="2" type="ORF">A2442_01220</name>
</gene>
<feature type="transmembrane region" description="Helical" evidence="1">
    <location>
        <begin position="56"/>
        <end position="77"/>
    </location>
</feature>
<feature type="transmembrane region" description="Helical" evidence="1">
    <location>
        <begin position="16"/>
        <end position="35"/>
    </location>
</feature>